<evidence type="ECO:0000313" key="1">
    <source>
        <dbReference type="EMBL" id="OGG06397.1"/>
    </source>
</evidence>
<dbReference type="EMBL" id="MFJF01000015">
    <property type="protein sequence ID" value="OGG06397.1"/>
    <property type="molecule type" value="Genomic_DNA"/>
</dbReference>
<reference evidence="1 2" key="1">
    <citation type="journal article" date="2016" name="Nat. Commun.">
        <title>Thousands of microbial genomes shed light on interconnected biogeochemical processes in an aquifer system.</title>
        <authorList>
            <person name="Anantharaman K."/>
            <person name="Brown C.T."/>
            <person name="Hug L.A."/>
            <person name="Sharon I."/>
            <person name="Castelle C.J."/>
            <person name="Probst A.J."/>
            <person name="Thomas B.C."/>
            <person name="Singh A."/>
            <person name="Wilkins M.J."/>
            <person name="Karaoz U."/>
            <person name="Brodie E.L."/>
            <person name="Williams K.H."/>
            <person name="Hubbard S.S."/>
            <person name="Banfield J.F."/>
        </authorList>
    </citation>
    <scope>NUCLEOTIDE SEQUENCE [LARGE SCALE GENOMIC DNA]</scope>
</reference>
<name>A0A1F5Z2I9_9BACT</name>
<gene>
    <name evidence="1" type="ORF">A2777_05455</name>
</gene>
<dbReference type="AlphaFoldDB" id="A0A1F5Z2I9"/>
<organism evidence="1 2">
    <name type="scientific">Candidatus Gottesmanbacteria bacterium RIFCSPHIGHO2_01_FULL_40_15</name>
    <dbReference type="NCBI Taxonomy" id="1798376"/>
    <lineage>
        <taxon>Bacteria</taxon>
        <taxon>Candidatus Gottesmaniibacteriota</taxon>
    </lineage>
</organism>
<sequence>MKEDINSKLLLHPEAALNELAQLIKERQRFVKEESAAWFGYILSDLELTEFEKKRRKLSLNAFNYLLYSYASGDFNWQGIPAQTAVRNYASFLIGGNQDETEAYRLSLSADKECLEQSILSQMNHLQEDSGEFISMAYRHMSPPDYRSLLVYLGEEPSPGSPIGYIKKRLFERIPVVQNNPVPEKVFENADKGKILTEADKKALSKAVLKIGFAQLKRLTGDELEKIPFFAKQVFLANPSAVDINFSGELKRAVSTYKNFMEEDRNGLIQIFHISDNGRIPDSYLITKINVSPRQHVTFSPVTS</sequence>
<comment type="caution">
    <text evidence="1">The sequence shown here is derived from an EMBL/GenBank/DDBJ whole genome shotgun (WGS) entry which is preliminary data.</text>
</comment>
<proteinExistence type="predicted"/>
<evidence type="ECO:0000313" key="2">
    <source>
        <dbReference type="Proteomes" id="UP000177354"/>
    </source>
</evidence>
<protein>
    <submittedName>
        <fullName evidence="1">Uncharacterized protein</fullName>
    </submittedName>
</protein>
<accession>A0A1F5Z2I9</accession>
<dbReference type="Proteomes" id="UP000177354">
    <property type="component" value="Unassembled WGS sequence"/>
</dbReference>